<reference evidence="2 3" key="1">
    <citation type="submission" date="2021-08" db="EMBL/GenBank/DDBJ databases">
        <title>Comparative Genomics Analysis of the Genus Qipengyuania Reveals Extensive Genetic Diversity and Metabolic Versatility, Including the Description of Fifteen Novel Species.</title>
        <authorList>
            <person name="Liu Y."/>
        </authorList>
    </citation>
    <scope>NUCLEOTIDE SEQUENCE [LARGE SCALE GENOMIC DNA]</scope>
    <source>
        <strain evidence="2 3">1NDH13</strain>
    </source>
</reference>
<dbReference type="Gene3D" id="3.40.50.150">
    <property type="entry name" value="Vaccinia Virus protein VP39"/>
    <property type="match status" value="1"/>
</dbReference>
<dbReference type="CDD" id="cd02440">
    <property type="entry name" value="AdoMet_MTases"/>
    <property type="match status" value="1"/>
</dbReference>
<dbReference type="Proteomes" id="UP000824281">
    <property type="component" value="Chromosome"/>
</dbReference>
<sequence length="308" mass="33387">MSGPEQNKDRAWGEYWADQARRGGKGTGCLPEAMHSIARAQQQCWSGFADALPHNADVLDLATGNGILLHWLKAMRPDLSLTGIDLAPQLPPPPAGCRTMPSTRMENIPLGDASFDAIVSQFGFEYSDVAATIGEISRLLRDGGTVGLLLHRGDGPILEHNIARREAIRWVLEEQSLFEALRRRMDKGAEGRARAIEHAESVARQGAHIFGQQSPAWEISEAARQTLALGAKDNVEGITRTFAVIAQRAGEEMDRLGDLEDACATADNRAALLALFAEAGFEAGETQAISAGAEERPFADFLPFCKTR</sequence>
<organism evidence="2 3">
    <name type="scientific">Qipengyuania aurantiaca</name>
    <dbReference type="NCBI Taxonomy" id="2867233"/>
    <lineage>
        <taxon>Bacteria</taxon>
        <taxon>Pseudomonadati</taxon>
        <taxon>Pseudomonadota</taxon>
        <taxon>Alphaproteobacteria</taxon>
        <taxon>Sphingomonadales</taxon>
        <taxon>Erythrobacteraceae</taxon>
        <taxon>Qipengyuania</taxon>
    </lineage>
</organism>
<keyword evidence="3" id="KW-1185">Reference proteome</keyword>
<name>A0ABX8ZSQ6_9SPHN</name>
<dbReference type="RefSeq" id="WP_221425672.1">
    <property type="nucleotide sequence ID" value="NZ_CP081295.1"/>
</dbReference>
<dbReference type="SUPFAM" id="SSF53335">
    <property type="entry name" value="S-adenosyl-L-methionine-dependent methyltransferases"/>
    <property type="match status" value="1"/>
</dbReference>
<accession>A0ABX8ZSQ6</accession>
<feature type="domain" description="Methyltransferase type 11" evidence="1">
    <location>
        <begin position="59"/>
        <end position="146"/>
    </location>
</feature>
<dbReference type="InterPro" id="IPR029063">
    <property type="entry name" value="SAM-dependent_MTases_sf"/>
</dbReference>
<keyword evidence="2" id="KW-0489">Methyltransferase</keyword>
<dbReference type="PANTHER" id="PTHR42912">
    <property type="entry name" value="METHYLTRANSFERASE"/>
    <property type="match status" value="1"/>
</dbReference>
<dbReference type="Pfam" id="PF08241">
    <property type="entry name" value="Methyltransf_11"/>
    <property type="match status" value="1"/>
</dbReference>
<evidence type="ECO:0000313" key="3">
    <source>
        <dbReference type="Proteomes" id="UP000824281"/>
    </source>
</evidence>
<dbReference type="GO" id="GO:0032259">
    <property type="term" value="P:methylation"/>
    <property type="evidence" value="ECO:0007669"/>
    <property type="project" value="UniProtKB-KW"/>
</dbReference>
<dbReference type="InterPro" id="IPR013216">
    <property type="entry name" value="Methyltransf_11"/>
</dbReference>
<protein>
    <submittedName>
        <fullName evidence="2">Class I SAM-dependent methyltransferase</fullName>
    </submittedName>
</protein>
<evidence type="ECO:0000259" key="1">
    <source>
        <dbReference type="Pfam" id="PF08241"/>
    </source>
</evidence>
<proteinExistence type="predicted"/>
<evidence type="ECO:0000313" key="2">
    <source>
        <dbReference type="EMBL" id="QZD90198.1"/>
    </source>
</evidence>
<keyword evidence="2" id="KW-0808">Transferase</keyword>
<gene>
    <name evidence="2" type="ORF">K3148_01975</name>
</gene>
<dbReference type="GO" id="GO:0008168">
    <property type="term" value="F:methyltransferase activity"/>
    <property type="evidence" value="ECO:0007669"/>
    <property type="project" value="UniProtKB-KW"/>
</dbReference>
<dbReference type="EMBL" id="CP081295">
    <property type="protein sequence ID" value="QZD90198.1"/>
    <property type="molecule type" value="Genomic_DNA"/>
</dbReference>
<dbReference type="InterPro" id="IPR050508">
    <property type="entry name" value="Methyltransf_Superfamily"/>
</dbReference>